<accession>A0AAP0INR1</accession>
<evidence type="ECO:0000259" key="3">
    <source>
        <dbReference type="PROSITE" id="PS50157"/>
    </source>
</evidence>
<dbReference type="Pfam" id="PF13912">
    <property type="entry name" value="zf-C2H2_6"/>
    <property type="match status" value="4"/>
</dbReference>
<gene>
    <name evidence="4" type="ORF">Scep_017057</name>
</gene>
<feature type="domain" description="C2H2-type" evidence="3">
    <location>
        <begin position="476"/>
        <end position="503"/>
    </location>
</feature>
<feature type="compositionally biased region" description="Polar residues" evidence="2">
    <location>
        <begin position="134"/>
        <end position="153"/>
    </location>
</feature>
<dbReference type="InterPro" id="IPR036236">
    <property type="entry name" value="Znf_C2H2_sf"/>
</dbReference>
<dbReference type="AlphaFoldDB" id="A0AAP0INR1"/>
<evidence type="ECO:0000256" key="2">
    <source>
        <dbReference type="SAM" id="MobiDB-lite"/>
    </source>
</evidence>
<sequence>MMKHVCKFCKKSFPCGRSLGGHMRSHMTNNNSSATAIDESKTNLSNTRVVSSSVTTATATTTTNNNTNYMYGLRENPKKTWRLISDSNQSILDGSNSNSSSRLCKECGKGFQSWKALFGHMRCHSEKDKEKVSNNHSNNCLEDDSWTTAQSDNEAPKKRRRSKRRVSRRYNRTNTTATTATTTTVTTNSSSFSYANNGSVSKIEQEQEEVAMCLMMLSRDVGNWGGFMINSVAESSDNNSVVVVDSRSNGDCRGHRSIEMKILREKKLESEFGGSNFGGFRSGCFKKFDSEVSVDGIKRCLEDCETGFDVCDAQLGGKVKCSEDQVFESESDDDDDDDKCDLRKKVISYYSPFDLQIGGEFGKKMRSNEASDSGKKSKFECTTCNKVFHSYQALGGHRASHKKTKGYSNASKIEGSENSIEVEIDASPDRIEEDDIKLIKSSDQECPIEREEVQALALVGGGGRAEASHVSKKSKHECPVCFKVFSSGQALGGHKRSHMVEGAEARANHSIIIQQKLPAIRDLLDLNLPAPIDEDSNGHIGLKPWWIGSSPKHEPVAAGLIS</sequence>
<feature type="domain" description="C2H2-type" evidence="3">
    <location>
        <begin position="4"/>
        <end position="31"/>
    </location>
</feature>
<dbReference type="SUPFAM" id="SSF57667">
    <property type="entry name" value="beta-beta-alpha zinc fingers"/>
    <property type="match status" value="2"/>
</dbReference>
<dbReference type="PANTHER" id="PTHR46869">
    <property type="entry name" value="C2H2-LIKE ZINC FINGER PROTEIN"/>
    <property type="match status" value="1"/>
</dbReference>
<dbReference type="PANTHER" id="PTHR46869:SF6">
    <property type="entry name" value="C2H2-TYPE DOMAIN-CONTAINING PROTEIN"/>
    <property type="match status" value="1"/>
</dbReference>
<dbReference type="InterPro" id="IPR013087">
    <property type="entry name" value="Znf_C2H2_type"/>
</dbReference>
<name>A0AAP0INR1_9MAGN</name>
<dbReference type="PROSITE" id="PS50157">
    <property type="entry name" value="ZINC_FINGER_C2H2_2"/>
    <property type="match status" value="4"/>
</dbReference>
<feature type="region of interest" description="Disordered" evidence="2">
    <location>
        <begin position="129"/>
        <end position="191"/>
    </location>
</feature>
<organism evidence="4 5">
    <name type="scientific">Stephania cephalantha</name>
    <dbReference type="NCBI Taxonomy" id="152367"/>
    <lineage>
        <taxon>Eukaryota</taxon>
        <taxon>Viridiplantae</taxon>
        <taxon>Streptophyta</taxon>
        <taxon>Embryophyta</taxon>
        <taxon>Tracheophyta</taxon>
        <taxon>Spermatophyta</taxon>
        <taxon>Magnoliopsida</taxon>
        <taxon>Ranunculales</taxon>
        <taxon>Menispermaceae</taxon>
        <taxon>Menispermoideae</taxon>
        <taxon>Cissampelideae</taxon>
        <taxon>Stephania</taxon>
    </lineage>
</organism>
<evidence type="ECO:0000256" key="1">
    <source>
        <dbReference type="PROSITE-ProRule" id="PRU00042"/>
    </source>
</evidence>
<dbReference type="PROSITE" id="PS00028">
    <property type="entry name" value="ZINC_FINGER_C2H2_1"/>
    <property type="match status" value="4"/>
</dbReference>
<dbReference type="EMBL" id="JBBNAG010000007">
    <property type="protein sequence ID" value="KAK9118964.1"/>
    <property type="molecule type" value="Genomic_DNA"/>
</dbReference>
<protein>
    <recommendedName>
        <fullName evidence="3">C2H2-type domain-containing protein</fullName>
    </recommendedName>
</protein>
<dbReference type="GO" id="GO:0008270">
    <property type="term" value="F:zinc ion binding"/>
    <property type="evidence" value="ECO:0007669"/>
    <property type="project" value="UniProtKB-KW"/>
</dbReference>
<keyword evidence="1" id="KW-0863">Zinc-finger</keyword>
<comment type="caution">
    <text evidence="4">The sequence shown here is derived from an EMBL/GenBank/DDBJ whole genome shotgun (WGS) entry which is preliminary data.</text>
</comment>
<feature type="compositionally biased region" description="Basic residues" evidence="2">
    <location>
        <begin position="157"/>
        <end position="171"/>
    </location>
</feature>
<evidence type="ECO:0000313" key="5">
    <source>
        <dbReference type="Proteomes" id="UP001419268"/>
    </source>
</evidence>
<feature type="compositionally biased region" description="Low complexity" evidence="2">
    <location>
        <begin position="173"/>
        <end position="188"/>
    </location>
</feature>
<keyword evidence="1" id="KW-0862">Zinc</keyword>
<keyword evidence="5" id="KW-1185">Reference proteome</keyword>
<evidence type="ECO:0000313" key="4">
    <source>
        <dbReference type="EMBL" id="KAK9118964.1"/>
    </source>
</evidence>
<reference evidence="4 5" key="1">
    <citation type="submission" date="2024-01" db="EMBL/GenBank/DDBJ databases">
        <title>Genome assemblies of Stephania.</title>
        <authorList>
            <person name="Yang L."/>
        </authorList>
    </citation>
    <scope>NUCLEOTIDE SEQUENCE [LARGE SCALE GENOMIC DNA]</scope>
    <source>
        <strain evidence="4">JXDWG</strain>
        <tissue evidence="4">Leaf</tissue>
    </source>
</reference>
<dbReference type="Proteomes" id="UP001419268">
    <property type="component" value="Unassembled WGS sequence"/>
</dbReference>
<feature type="domain" description="C2H2-type" evidence="3">
    <location>
        <begin position="379"/>
        <end position="406"/>
    </location>
</feature>
<feature type="domain" description="C2H2-type" evidence="3">
    <location>
        <begin position="102"/>
        <end position="129"/>
    </location>
</feature>
<dbReference type="SMART" id="SM00355">
    <property type="entry name" value="ZnF_C2H2"/>
    <property type="match status" value="4"/>
</dbReference>
<proteinExistence type="predicted"/>
<keyword evidence="1" id="KW-0479">Metal-binding</keyword>